<keyword evidence="4" id="KW-1185">Reference proteome</keyword>
<dbReference type="Gene3D" id="3.30.70.1230">
    <property type="entry name" value="Nucleotide cyclase"/>
    <property type="match status" value="1"/>
</dbReference>
<dbReference type="InterPro" id="IPR029787">
    <property type="entry name" value="Nucleotide_cyclase"/>
</dbReference>
<dbReference type="SUPFAM" id="SSF55073">
    <property type="entry name" value="Nucleotide cyclase"/>
    <property type="match status" value="1"/>
</dbReference>
<gene>
    <name evidence="3" type="ORF">CU102_03325</name>
</gene>
<dbReference type="SMART" id="SM00044">
    <property type="entry name" value="CYCc"/>
    <property type="match status" value="1"/>
</dbReference>
<sequence>MRKPVFIVQRRLAAIFSADVAGYTRLMNADEVGTLRLLASHREMTDRFILQHGGRIANTAGDGILAEFPSAVDALRCSLDIQEKVASVNAEVPDERRVVFRIGIHVGEAMIRNGDLFGDGVNIAARMQTLAKPGLVCLSATAHEYACRTVPADFEDLGLQWVKNLDTPVHAYMARPSGPPTLYSIPPIHRNNEANLVRRCHKIFRDALTEVSRQEGLEPIEFAILASLGDAPGISQRALAKRVGIDAGIARRMIKRLERHGLVQHLSNLDRRYSLGLILTQSGAELYPRLRPAMDGVLDRAMAPLSDHERELLRDLLARIIMANEARGANGNAGQD</sequence>
<dbReference type="InterPro" id="IPR001054">
    <property type="entry name" value="A/G_cyclase"/>
</dbReference>
<dbReference type="Proteomes" id="UP000241444">
    <property type="component" value="Unassembled WGS sequence"/>
</dbReference>
<evidence type="ECO:0000259" key="1">
    <source>
        <dbReference type="PROSITE" id="PS50125"/>
    </source>
</evidence>
<protein>
    <recommendedName>
        <fullName evidence="5">MarR family transcriptional regulator</fullName>
    </recommendedName>
</protein>
<accession>A0A2P7BUI8</accession>
<dbReference type="Gene3D" id="1.10.10.10">
    <property type="entry name" value="Winged helix-like DNA-binding domain superfamily/Winged helix DNA-binding domain"/>
    <property type="match status" value="1"/>
</dbReference>
<organism evidence="3 4">
    <name type="scientific">Phyllobacterium brassicacearum</name>
    <dbReference type="NCBI Taxonomy" id="314235"/>
    <lineage>
        <taxon>Bacteria</taxon>
        <taxon>Pseudomonadati</taxon>
        <taxon>Pseudomonadota</taxon>
        <taxon>Alphaproteobacteria</taxon>
        <taxon>Hyphomicrobiales</taxon>
        <taxon>Phyllobacteriaceae</taxon>
        <taxon>Phyllobacterium</taxon>
    </lineage>
</organism>
<dbReference type="InterPro" id="IPR036390">
    <property type="entry name" value="WH_DNA-bd_sf"/>
</dbReference>
<name>A0A2P7BUI8_9HYPH</name>
<dbReference type="RefSeq" id="WP_106709559.1">
    <property type="nucleotide sequence ID" value="NZ_PGGO01000002.1"/>
</dbReference>
<dbReference type="GO" id="GO:0003700">
    <property type="term" value="F:DNA-binding transcription factor activity"/>
    <property type="evidence" value="ECO:0007669"/>
    <property type="project" value="InterPro"/>
</dbReference>
<dbReference type="InterPro" id="IPR000835">
    <property type="entry name" value="HTH_MarR-typ"/>
</dbReference>
<dbReference type="Pfam" id="PF00211">
    <property type="entry name" value="Guanylate_cyc"/>
    <property type="match status" value="1"/>
</dbReference>
<evidence type="ECO:0008006" key="5">
    <source>
        <dbReference type="Google" id="ProtNLM"/>
    </source>
</evidence>
<comment type="caution">
    <text evidence="3">The sequence shown here is derived from an EMBL/GenBank/DDBJ whole genome shotgun (WGS) entry which is preliminary data.</text>
</comment>
<evidence type="ECO:0000259" key="2">
    <source>
        <dbReference type="PROSITE" id="PS50995"/>
    </source>
</evidence>
<dbReference type="EMBL" id="PGGO01000002">
    <property type="protein sequence ID" value="PSH70144.1"/>
    <property type="molecule type" value="Genomic_DNA"/>
</dbReference>
<dbReference type="PRINTS" id="PR00598">
    <property type="entry name" value="HTHMARR"/>
</dbReference>
<dbReference type="PANTHER" id="PTHR43081">
    <property type="entry name" value="ADENYLATE CYCLASE, TERMINAL-DIFFERENTIATION SPECIFIC-RELATED"/>
    <property type="match status" value="1"/>
</dbReference>
<feature type="domain" description="HTH marR-type" evidence="2">
    <location>
        <begin position="193"/>
        <end position="322"/>
    </location>
</feature>
<dbReference type="AlphaFoldDB" id="A0A2P7BUI8"/>
<dbReference type="PANTHER" id="PTHR43081:SF19">
    <property type="entry name" value="PH-SENSITIVE ADENYLATE CYCLASE RV1264"/>
    <property type="match status" value="1"/>
</dbReference>
<feature type="domain" description="Guanylate cyclase" evidence="1">
    <location>
        <begin position="14"/>
        <end position="128"/>
    </location>
</feature>
<evidence type="ECO:0000313" key="3">
    <source>
        <dbReference type="EMBL" id="PSH70144.1"/>
    </source>
</evidence>
<dbReference type="InterPro" id="IPR036388">
    <property type="entry name" value="WH-like_DNA-bd_sf"/>
</dbReference>
<dbReference type="InterPro" id="IPR050697">
    <property type="entry name" value="Adenylyl/Guanylyl_Cyclase_3/4"/>
</dbReference>
<reference evidence="4" key="1">
    <citation type="submission" date="2017-11" db="EMBL/GenBank/DDBJ databases">
        <authorList>
            <person name="Kuznetsova I."/>
            <person name="Sazanova A."/>
            <person name="Chirak E."/>
            <person name="Safronova V."/>
            <person name="Willems A."/>
        </authorList>
    </citation>
    <scope>NUCLEOTIDE SEQUENCE [LARGE SCALE GENOMIC DNA]</scope>
    <source>
        <strain evidence="4">STM 196</strain>
    </source>
</reference>
<dbReference type="GO" id="GO:0035556">
    <property type="term" value="P:intracellular signal transduction"/>
    <property type="evidence" value="ECO:0007669"/>
    <property type="project" value="InterPro"/>
</dbReference>
<evidence type="ECO:0000313" key="4">
    <source>
        <dbReference type="Proteomes" id="UP000241444"/>
    </source>
</evidence>
<dbReference type="CDD" id="cd07302">
    <property type="entry name" value="CHD"/>
    <property type="match status" value="1"/>
</dbReference>
<dbReference type="PROSITE" id="PS50995">
    <property type="entry name" value="HTH_MARR_2"/>
    <property type="match status" value="1"/>
</dbReference>
<proteinExistence type="predicted"/>
<dbReference type="Pfam" id="PF01047">
    <property type="entry name" value="MarR"/>
    <property type="match status" value="1"/>
</dbReference>
<dbReference type="PROSITE" id="PS50125">
    <property type="entry name" value="GUANYLATE_CYCLASE_2"/>
    <property type="match status" value="1"/>
</dbReference>
<dbReference type="SUPFAM" id="SSF46785">
    <property type="entry name" value="Winged helix' DNA-binding domain"/>
    <property type="match status" value="1"/>
</dbReference>
<dbReference type="GO" id="GO:0006171">
    <property type="term" value="P:cAMP biosynthetic process"/>
    <property type="evidence" value="ECO:0007669"/>
    <property type="project" value="TreeGrafter"/>
</dbReference>
<dbReference type="GO" id="GO:0004016">
    <property type="term" value="F:adenylate cyclase activity"/>
    <property type="evidence" value="ECO:0007669"/>
    <property type="project" value="UniProtKB-ARBA"/>
</dbReference>
<dbReference type="OrthoDB" id="9807521at2"/>
<dbReference type="SMART" id="SM00347">
    <property type="entry name" value="HTH_MARR"/>
    <property type="match status" value="1"/>
</dbReference>